<reference evidence="3 4" key="1">
    <citation type="journal article" date="2019" name="Sci. Rep.">
        <title>Orb-weaving spider Araneus ventricosus genome elucidates the spidroin gene catalogue.</title>
        <authorList>
            <person name="Kono N."/>
            <person name="Nakamura H."/>
            <person name="Ohtoshi R."/>
            <person name="Moran D.A.P."/>
            <person name="Shinohara A."/>
            <person name="Yoshida Y."/>
            <person name="Fujiwara M."/>
            <person name="Mori M."/>
            <person name="Tomita M."/>
            <person name="Arakawa K."/>
        </authorList>
    </citation>
    <scope>NUCLEOTIDE SEQUENCE [LARGE SCALE GENOMIC DNA]</scope>
</reference>
<sequence length="473" mass="54788">MKKNNTLLNSDINSEVHSFTDSLNINEESLTSVIAFIKEQSALLIQNKHSRRYCTEMLLFCSLFYSMAPHAYKFVRKSGYILLPHPVTLRNICMPINICPKQNELHFLRYIKQKLQFIGSADKTVILQIDEMHIKPYFDYKRGNISGLCFNSENAATSVVTFMISSILSSYKDVVHILPISKITADALHACIKQIVVGLDGIGFKVICVITDNNSVNQKAMSQFVSPSHSYPIVYPHPVDDKRPLFFMIDTVHLLKNIRNNWINQKNSNKYMFFLKFLETISEKSSEDCIKNVEDNSDNIIDSVDNIIDGCNSKSNNNIDFNTASFKTLKLLYETEKNSIIKYGYNLSLKALEPSNLEKQNVKLVLKIFNKFIPEGLMKQGEKFQFRNYKETAEYIKIINRWWDIVNVKTPFIGIRENNVYKKPLTSSETDERYKFSDEFLNWIEDWKNMGCKTGQENSFCSIYDYICTERNN</sequence>
<feature type="domain" description="THAP9-like helix-turn-helix" evidence="1">
    <location>
        <begin position="25"/>
        <end position="91"/>
    </location>
</feature>
<name>A0A4Y2J6L3_ARAVE</name>
<dbReference type="OrthoDB" id="6431618at2759"/>
<dbReference type="Pfam" id="PF12017">
    <property type="entry name" value="Tnp_P_element"/>
    <property type="match status" value="1"/>
</dbReference>
<evidence type="ECO:0000259" key="1">
    <source>
        <dbReference type="Pfam" id="PF12017"/>
    </source>
</evidence>
<dbReference type="Proteomes" id="UP000499080">
    <property type="component" value="Unassembled WGS sequence"/>
</dbReference>
<evidence type="ECO:0000259" key="2">
    <source>
        <dbReference type="Pfam" id="PF21787"/>
    </source>
</evidence>
<feature type="domain" description="Transposable element P transposase-like RNase H" evidence="2">
    <location>
        <begin position="106"/>
        <end position="223"/>
    </location>
</feature>
<evidence type="ECO:0008006" key="5">
    <source>
        <dbReference type="Google" id="ProtNLM"/>
    </source>
</evidence>
<gene>
    <name evidence="3" type="ORF">AVEN_199751_1</name>
</gene>
<evidence type="ECO:0000313" key="3">
    <source>
        <dbReference type="EMBL" id="GBM85554.1"/>
    </source>
</evidence>
<protein>
    <recommendedName>
        <fullName evidence="5">Transposable element P transposase</fullName>
    </recommendedName>
</protein>
<dbReference type="InterPro" id="IPR021896">
    <property type="entry name" value="THAP9-like_HTH"/>
</dbReference>
<dbReference type="InterPro" id="IPR048365">
    <property type="entry name" value="TNP-like_RNaseH_N"/>
</dbReference>
<comment type="caution">
    <text evidence="3">The sequence shown here is derived from an EMBL/GenBank/DDBJ whole genome shotgun (WGS) entry which is preliminary data.</text>
</comment>
<dbReference type="AlphaFoldDB" id="A0A4Y2J6L3"/>
<keyword evidence="4" id="KW-1185">Reference proteome</keyword>
<dbReference type="Pfam" id="PF21787">
    <property type="entry name" value="TNP-like_RNaseH_N"/>
    <property type="match status" value="1"/>
</dbReference>
<evidence type="ECO:0000313" key="4">
    <source>
        <dbReference type="Proteomes" id="UP000499080"/>
    </source>
</evidence>
<organism evidence="3 4">
    <name type="scientific">Araneus ventricosus</name>
    <name type="common">Orbweaver spider</name>
    <name type="synonym">Epeira ventricosa</name>
    <dbReference type="NCBI Taxonomy" id="182803"/>
    <lineage>
        <taxon>Eukaryota</taxon>
        <taxon>Metazoa</taxon>
        <taxon>Ecdysozoa</taxon>
        <taxon>Arthropoda</taxon>
        <taxon>Chelicerata</taxon>
        <taxon>Arachnida</taxon>
        <taxon>Araneae</taxon>
        <taxon>Araneomorphae</taxon>
        <taxon>Entelegynae</taxon>
        <taxon>Araneoidea</taxon>
        <taxon>Araneidae</taxon>
        <taxon>Araneus</taxon>
    </lineage>
</organism>
<accession>A0A4Y2J6L3</accession>
<proteinExistence type="predicted"/>
<dbReference type="EMBL" id="BGPR01003243">
    <property type="protein sequence ID" value="GBM85554.1"/>
    <property type="molecule type" value="Genomic_DNA"/>
</dbReference>